<feature type="compositionally biased region" description="Low complexity" evidence="1">
    <location>
        <begin position="1"/>
        <end position="14"/>
    </location>
</feature>
<dbReference type="EnsemblProtists" id="EOD33057">
    <property type="protein sequence ID" value="EOD33057"/>
    <property type="gene ID" value="EMIHUDRAFT_455889"/>
</dbReference>
<feature type="region of interest" description="Disordered" evidence="1">
    <location>
        <begin position="1"/>
        <end position="30"/>
    </location>
</feature>
<accession>A0A0D3KBC2</accession>
<reference evidence="3" key="1">
    <citation type="journal article" date="2013" name="Nature">
        <title>Pan genome of the phytoplankton Emiliania underpins its global distribution.</title>
        <authorList>
            <person name="Read B.A."/>
            <person name="Kegel J."/>
            <person name="Klute M.J."/>
            <person name="Kuo A."/>
            <person name="Lefebvre S.C."/>
            <person name="Maumus F."/>
            <person name="Mayer C."/>
            <person name="Miller J."/>
            <person name="Monier A."/>
            <person name="Salamov A."/>
            <person name="Young J."/>
            <person name="Aguilar M."/>
            <person name="Claverie J.M."/>
            <person name="Frickenhaus S."/>
            <person name="Gonzalez K."/>
            <person name="Herman E.K."/>
            <person name="Lin Y.C."/>
            <person name="Napier J."/>
            <person name="Ogata H."/>
            <person name="Sarno A.F."/>
            <person name="Shmutz J."/>
            <person name="Schroeder D."/>
            <person name="de Vargas C."/>
            <person name="Verret F."/>
            <person name="von Dassow P."/>
            <person name="Valentin K."/>
            <person name="Van de Peer Y."/>
            <person name="Wheeler G."/>
            <person name="Dacks J.B."/>
            <person name="Delwiche C.F."/>
            <person name="Dyhrman S.T."/>
            <person name="Glockner G."/>
            <person name="John U."/>
            <person name="Richards T."/>
            <person name="Worden A.Z."/>
            <person name="Zhang X."/>
            <person name="Grigoriev I.V."/>
            <person name="Allen A.E."/>
            <person name="Bidle K."/>
            <person name="Borodovsky M."/>
            <person name="Bowler C."/>
            <person name="Brownlee C."/>
            <person name="Cock J.M."/>
            <person name="Elias M."/>
            <person name="Gladyshev V.N."/>
            <person name="Groth M."/>
            <person name="Guda C."/>
            <person name="Hadaegh A."/>
            <person name="Iglesias-Rodriguez M.D."/>
            <person name="Jenkins J."/>
            <person name="Jones B.M."/>
            <person name="Lawson T."/>
            <person name="Leese F."/>
            <person name="Lindquist E."/>
            <person name="Lobanov A."/>
            <person name="Lomsadze A."/>
            <person name="Malik S.B."/>
            <person name="Marsh M.E."/>
            <person name="Mackinder L."/>
            <person name="Mock T."/>
            <person name="Mueller-Roeber B."/>
            <person name="Pagarete A."/>
            <person name="Parker M."/>
            <person name="Probert I."/>
            <person name="Quesneville H."/>
            <person name="Raines C."/>
            <person name="Rensing S.A."/>
            <person name="Riano-Pachon D.M."/>
            <person name="Richier S."/>
            <person name="Rokitta S."/>
            <person name="Shiraiwa Y."/>
            <person name="Soanes D.M."/>
            <person name="van der Giezen M."/>
            <person name="Wahlund T.M."/>
            <person name="Williams B."/>
            <person name="Wilson W."/>
            <person name="Wolfe G."/>
            <person name="Wurch L.L."/>
        </authorList>
    </citation>
    <scope>NUCLEOTIDE SEQUENCE</scope>
</reference>
<organism evidence="2 3">
    <name type="scientific">Emiliania huxleyi (strain CCMP1516)</name>
    <dbReference type="NCBI Taxonomy" id="280463"/>
    <lineage>
        <taxon>Eukaryota</taxon>
        <taxon>Haptista</taxon>
        <taxon>Haptophyta</taxon>
        <taxon>Prymnesiophyceae</taxon>
        <taxon>Isochrysidales</taxon>
        <taxon>Noelaerhabdaceae</taxon>
        <taxon>Emiliania</taxon>
    </lineage>
</organism>
<dbReference type="Proteomes" id="UP000013827">
    <property type="component" value="Unassembled WGS sequence"/>
</dbReference>
<proteinExistence type="predicted"/>
<dbReference type="HOGENOM" id="CLU_1470801_0_0_1"/>
<dbReference type="PaxDb" id="2903-EOD33057"/>
<reference evidence="2" key="2">
    <citation type="submission" date="2024-10" db="UniProtKB">
        <authorList>
            <consortium name="EnsemblProtists"/>
        </authorList>
    </citation>
    <scope>IDENTIFICATION</scope>
</reference>
<dbReference type="KEGG" id="ehx:EMIHUDRAFT_455889"/>
<dbReference type="GeneID" id="17278329"/>
<dbReference type="AlphaFoldDB" id="A0A0D3KBC2"/>
<name>A0A0D3KBC2_EMIH1</name>
<evidence type="ECO:0000313" key="2">
    <source>
        <dbReference type="EnsemblProtists" id="EOD33057"/>
    </source>
</evidence>
<evidence type="ECO:0000256" key="1">
    <source>
        <dbReference type="SAM" id="MobiDB-lite"/>
    </source>
</evidence>
<evidence type="ECO:0000313" key="3">
    <source>
        <dbReference type="Proteomes" id="UP000013827"/>
    </source>
</evidence>
<protein>
    <submittedName>
        <fullName evidence="2">Uncharacterized protein</fullName>
    </submittedName>
</protein>
<sequence>MGAAAAAPAQVGSAVPPPAHEPSDEEKAKAAWLASLDKEPSWKGGSSVVGVPASAAAGVAAPASTSEAAAKAKWLASLDSQPSWKGRGSGAPTAPVVVHAAAAVGPTAAAPPPAAASTGEAAAKAAWLASLDKEPSWKGVAVPTTAPVAGAAAATGRVVPTAELGSVAEREVAAKAKWLAMVEQGK</sequence>
<keyword evidence="3" id="KW-1185">Reference proteome</keyword>
<dbReference type="RefSeq" id="XP_005785486.1">
    <property type="nucleotide sequence ID" value="XM_005785429.1"/>
</dbReference>